<dbReference type="AlphaFoldDB" id="A0A4S3B1Y1"/>
<organism evidence="1 2">
    <name type="scientific">Vagococcus silagei</name>
    <dbReference type="NCBI Taxonomy" id="2508885"/>
    <lineage>
        <taxon>Bacteria</taxon>
        <taxon>Bacillati</taxon>
        <taxon>Bacillota</taxon>
        <taxon>Bacilli</taxon>
        <taxon>Lactobacillales</taxon>
        <taxon>Enterococcaceae</taxon>
        <taxon>Vagococcus</taxon>
    </lineage>
</organism>
<evidence type="ECO:0000313" key="1">
    <source>
        <dbReference type="EMBL" id="THB61051.1"/>
    </source>
</evidence>
<comment type="caution">
    <text evidence="1">The sequence shown here is derived from an EMBL/GenBank/DDBJ whole genome shotgun (WGS) entry which is preliminary data.</text>
</comment>
<gene>
    <name evidence="1" type="ORF">ESZ54_06875</name>
</gene>
<keyword evidence="2" id="KW-1185">Reference proteome</keyword>
<dbReference type="EMBL" id="SDGV01000016">
    <property type="protein sequence ID" value="THB61051.1"/>
    <property type="molecule type" value="Genomic_DNA"/>
</dbReference>
<dbReference type="Proteomes" id="UP000310506">
    <property type="component" value="Unassembled WGS sequence"/>
</dbReference>
<evidence type="ECO:0000313" key="2">
    <source>
        <dbReference type="Proteomes" id="UP000310506"/>
    </source>
</evidence>
<name>A0A4S3B1Y1_9ENTE</name>
<protein>
    <submittedName>
        <fullName evidence="1">Uncharacterized protein</fullName>
    </submittedName>
</protein>
<reference evidence="1 2" key="1">
    <citation type="submission" date="2019-01" db="EMBL/GenBank/DDBJ databases">
        <title>Vagococcus silagei sp. nov. isolated from brewer's grain.</title>
        <authorList>
            <person name="Guu J.-R."/>
        </authorList>
    </citation>
    <scope>NUCLEOTIDE SEQUENCE [LARGE SCALE GENOMIC DNA]</scope>
    <source>
        <strain evidence="1 2">2B-2</strain>
    </source>
</reference>
<sequence>MLRDRLYIHLDGISNSVISKGIAYEDFYRYTKRRPSNIILLNPNEREGEYETHTNFRVVRGEEAVNRYFKLISSRPGSETCWIDFKDYDVLSRLTDNEIAELLYFGHMKTQLRSPFFYKLQNNYVFFEFTDDLSKVYFRNIDEFYSILSQKMTEKVMQKINISTSFFRRRLEIEEVSIDLVSQLKATMQEGIVFDFSQVGLKNNQYFIPIFVVEDNLRKVDNQRYRSEDKIGTLVYNHRSKEWSVEKEQYESLFMKQ</sequence>
<proteinExistence type="predicted"/>
<dbReference type="RefSeq" id="WP_136136932.1">
    <property type="nucleotide sequence ID" value="NZ_SDGV01000016.1"/>
</dbReference>
<dbReference type="OrthoDB" id="8704087at2"/>
<accession>A0A4S3B1Y1</accession>